<dbReference type="Gene3D" id="3.10.450.40">
    <property type="match status" value="1"/>
</dbReference>
<dbReference type="Proteomes" id="UP000029999">
    <property type="component" value="Unassembled WGS sequence"/>
</dbReference>
<dbReference type="STRING" id="392484.LP43_2311"/>
<dbReference type="Pfam" id="PF03413">
    <property type="entry name" value="PepSY"/>
    <property type="match status" value="1"/>
</dbReference>
<dbReference type="RefSeq" id="WP_036315491.1">
    <property type="nucleotide sequence ID" value="NZ_JRQD01000006.1"/>
</dbReference>
<name>A0A0A0BDG5_9GAMM</name>
<dbReference type="EMBL" id="JRQD01000006">
    <property type="protein sequence ID" value="KGM05996.1"/>
    <property type="molecule type" value="Genomic_DNA"/>
</dbReference>
<evidence type="ECO:0000259" key="2">
    <source>
        <dbReference type="Pfam" id="PF03413"/>
    </source>
</evidence>
<feature type="domain" description="PepSY" evidence="2">
    <location>
        <begin position="44"/>
        <end position="100"/>
    </location>
</feature>
<reference evidence="3 4" key="1">
    <citation type="submission" date="2014-09" db="EMBL/GenBank/DDBJ databases">
        <authorList>
            <person name="Grob C."/>
            <person name="Taubert M."/>
            <person name="Howat A.M."/>
            <person name="Burns O.J."/>
            <person name="Dixon J.L."/>
            <person name="Chen Y."/>
            <person name="Murrell J.C."/>
        </authorList>
    </citation>
    <scope>NUCLEOTIDE SEQUENCE [LARGE SCALE GENOMIC DNA]</scope>
    <source>
        <strain evidence="3">L4</strain>
    </source>
</reference>
<proteinExistence type="predicted"/>
<keyword evidence="1" id="KW-0732">Signal</keyword>
<accession>A0A0A0BDG5</accession>
<gene>
    <name evidence="3" type="ORF">LP43_2311</name>
</gene>
<dbReference type="AlphaFoldDB" id="A0A0A0BDG5"/>
<comment type="caution">
    <text evidence="3">The sequence shown here is derived from an EMBL/GenBank/DDBJ whole genome shotgun (WGS) entry which is preliminary data.</text>
</comment>
<keyword evidence="3" id="KW-0449">Lipoprotein</keyword>
<sequence length="105" mass="11674">MINKLSCGLAITIVCALGLSFGTITLADQKADTARQLQQRGDILPLEQIIDLAVAVKQGQILETDLERDDGRYVYELEILDSRGQVWELELDAQTGELLELENED</sequence>
<dbReference type="InterPro" id="IPR025711">
    <property type="entry name" value="PepSY"/>
</dbReference>
<evidence type="ECO:0000313" key="4">
    <source>
        <dbReference type="Proteomes" id="UP000029999"/>
    </source>
</evidence>
<protein>
    <submittedName>
        <fullName evidence="3">Putative lipoprotein</fullName>
    </submittedName>
</protein>
<evidence type="ECO:0000256" key="1">
    <source>
        <dbReference type="SAM" id="SignalP"/>
    </source>
</evidence>
<feature type="chain" id="PRO_5001967107" evidence="1">
    <location>
        <begin position="28"/>
        <end position="105"/>
    </location>
</feature>
<evidence type="ECO:0000313" key="3">
    <source>
        <dbReference type="EMBL" id="KGM05996.1"/>
    </source>
</evidence>
<feature type="signal peptide" evidence="1">
    <location>
        <begin position="1"/>
        <end position="27"/>
    </location>
</feature>
<organism evidence="3 4">
    <name type="scientific">Methylophaga thiooxydans</name>
    <dbReference type="NCBI Taxonomy" id="392484"/>
    <lineage>
        <taxon>Bacteria</taxon>
        <taxon>Pseudomonadati</taxon>
        <taxon>Pseudomonadota</taxon>
        <taxon>Gammaproteobacteria</taxon>
        <taxon>Thiotrichales</taxon>
        <taxon>Piscirickettsiaceae</taxon>
        <taxon>Methylophaga</taxon>
    </lineage>
</organism>